<dbReference type="InterPro" id="IPR036390">
    <property type="entry name" value="WH_DNA-bd_sf"/>
</dbReference>
<comment type="caution">
    <text evidence="2">The sequence shown here is derived from an EMBL/GenBank/DDBJ whole genome shotgun (WGS) entry which is preliminary data.</text>
</comment>
<proteinExistence type="predicted"/>
<dbReference type="GO" id="GO:0003677">
    <property type="term" value="F:DNA binding"/>
    <property type="evidence" value="ECO:0007669"/>
    <property type="project" value="UniProtKB-KW"/>
</dbReference>
<dbReference type="NCBIfam" id="TIGR00738">
    <property type="entry name" value="rrf2_super"/>
    <property type="match status" value="1"/>
</dbReference>
<gene>
    <name evidence="2" type="ORF">GM51_5070</name>
</gene>
<organism evidence="2">
    <name type="scientific">freshwater metagenome</name>
    <dbReference type="NCBI Taxonomy" id="449393"/>
    <lineage>
        <taxon>unclassified sequences</taxon>
        <taxon>metagenomes</taxon>
        <taxon>ecological metagenomes</taxon>
    </lineage>
</organism>
<sequence>MHINSRTDYALRAVLEVAARIDHTTPVTRDEISEAQNIPRRYLATILTDLRRAGLVTASRGPEGGYRLAKPTAQIALADVIRAVDGPLTQVGGVRPENLDYTGSAVNLGRVWLELRAAERKLLESTTLQEILPEAGNGAST</sequence>
<dbReference type="AlphaFoldDB" id="A0A094QE71"/>
<protein>
    <submittedName>
        <fullName evidence="2">Rrf2 family transcriptional regulator</fullName>
    </submittedName>
</protein>
<evidence type="ECO:0000256" key="1">
    <source>
        <dbReference type="ARBA" id="ARBA00023125"/>
    </source>
</evidence>
<accession>A0A094QE71</accession>
<name>A0A094QE71_9ZZZZ</name>
<dbReference type="Pfam" id="PF02082">
    <property type="entry name" value="Rrf2"/>
    <property type="match status" value="1"/>
</dbReference>
<evidence type="ECO:0000313" key="2">
    <source>
        <dbReference type="EMBL" id="KGA20509.1"/>
    </source>
</evidence>
<dbReference type="GO" id="GO:0003700">
    <property type="term" value="F:DNA-binding transcription factor activity"/>
    <property type="evidence" value="ECO:0007669"/>
    <property type="project" value="TreeGrafter"/>
</dbReference>
<dbReference type="PROSITE" id="PS51197">
    <property type="entry name" value="HTH_RRF2_2"/>
    <property type="match status" value="1"/>
</dbReference>
<dbReference type="EMBL" id="JNSL01000021">
    <property type="protein sequence ID" value="KGA20509.1"/>
    <property type="molecule type" value="Genomic_DNA"/>
</dbReference>
<dbReference type="PANTHER" id="PTHR33221:SF5">
    <property type="entry name" value="HTH-TYPE TRANSCRIPTIONAL REGULATOR ISCR"/>
    <property type="match status" value="1"/>
</dbReference>
<dbReference type="GO" id="GO:0005829">
    <property type="term" value="C:cytosol"/>
    <property type="evidence" value="ECO:0007669"/>
    <property type="project" value="TreeGrafter"/>
</dbReference>
<dbReference type="PANTHER" id="PTHR33221">
    <property type="entry name" value="WINGED HELIX-TURN-HELIX TRANSCRIPTIONAL REGULATOR, RRF2 FAMILY"/>
    <property type="match status" value="1"/>
</dbReference>
<keyword evidence="1" id="KW-0238">DNA-binding</keyword>
<dbReference type="SUPFAM" id="SSF46785">
    <property type="entry name" value="Winged helix' DNA-binding domain"/>
    <property type="match status" value="1"/>
</dbReference>
<reference evidence="2" key="1">
    <citation type="submission" date="2014-06" db="EMBL/GenBank/DDBJ databases">
        <title>Key roles for freshwater Actinobacteria revealed by deep metagenomic sequencing.</title>
        <authorList>
            <person name="Ghai R."/>
            <person name="Mizuno C.M."/>
            <person name="Picazo A."/>
            <person name="Camacho A."/>
            <person name="Rodriguez-Valera F."/>
        </authorList>
    </citation>
    <scope>NUCLEOTIDE SEQUENCE</scope>
</reference>
<dbReference type="InterPro" id="IPR000944">
    <property type="entry name" value="Tscrpt_reg_Rrf2"/>
</dbReference>
<dbReference type="InterPro" id="IPR036388">
    <property type="entry name" value="WH-like_DNA-bd_sf"/>
</dbReference>
<dbReference type="InterPro" id="IPR030489">
    <property type="entry name" value="TR_Rrf2-type_CS"/>
</dbReference>
<dbReference type="Gene3D" id="1.10.10.10">
    <property type="entry name" value="Winged helix-like DNA-binding domain superfamily/Winged helix DNA-binding domain"/>
    <property type="match status" value="1"/>
</dbReference>
<dbReference type="PROSITE" id="PS01332">
    <property type="entry name" value="HTH_RRF2_1"/>
    <property type="match status" value="1"/>
</dbReference>